<dbReference type="AlphaFoldDB" id="A0AAE5WIB6"/>
<accession>A0AAE5WIB6</accession>
<dbReference type="RefSeq" id="WP_110479785.1">
    <property type="nucleotide sequence ID" value="NZ_JACEVM010000050.1"/>
</dbReference>
<comment type="caution">
    <text evidence="1">The sequence shown here is derived from an EMBL/GenBank/DDBJ whole genome shotgun (WGS) entry which is preliminary data.</text>
</comment>
<gene>
    <name evidence="1" type="ORF">DM482_07460</name>
</gene>
<proteinExistence type="predicted"/>
<dbReference type="InterPro" id="IPR035069">
    <property type="entry name" value="TTHA1013/TTHA0281-like"/>
</dbReference>
<dbReference type="Proteomes" id="UP000247594">
    <property type="component" value="Unassembled WGS sequence"/>
</dbReference>
<dbReference type="SUPFAM" id="SSF143100">
    <property type="entry name" value="TTHA1013/TTHA0281-like"/>
    <property type="match status" value="1"/>
</dbReference>
<evidence type="ECO:0000313" key="1">
    <source>
        <dbReference type="EMBL" id="PXZ38830.1"/>
    </source>
</evidence>
<dbReference type="EMBL" id="QJPJ01000010">
    <property type="protein sequence ID" value="PXZ38830.1"/>
    <property type="molecule type" value="Genomic_DNA"/>
</dbReference>
<evidence type="ECO:0000313" key="2">
    <source>
        <dbReference type="Proteomes" id="UP000247594"/>
    </source>
</evidence>
<protein>
    <submittedName>
        <fullName evidence="1">DUF1902 domain-containing protein</fullName>
    </submittedName>
</protein>
<organism evidence="1 2">
    <name type="scientific">Avibacterium paragallinarum</name>
    <name type="common">Haemophilus gallinarum</name>
    <dbReference type="NCBI Taxonomy" id="728"/>
    <lineage>
        <taxon>Bacteria</taxon>
        <taxon>Pseudomonadati</taxon>
        <taxon>Pseudomonadota</taxon>
        <taxon>Gammaproteobacteria</taxon>
        <taxon>Pasteurellales</taxon>
        <taxon>Pasteurellaceae</taxon>
        <taxon>Avibacterium</taxon>
    </lineage>
</organism>
<sequence>MKKQKIIRCMAYKKGDLYIAVCLDLSLAAQGDSMEEVVKKLDAQIKDLIDEANNEPQYAAQLLNRPAPLSLWIKYYWFRFLSAKNGNKNGVEFFEELRYA</sequence>
<reference evidence="1 2" key="1">
    <citation type="submission" date="2018-06" db="EMBL/GenBank/DDBJ databases">
        <authorList>
            <person name="Teymurazov M."/>
            <person name="Kislichkina A."/>
            <person name="Abaymova A."/>
            <person name="Mukhina T."/>
            <person name="Mayskaya N."/>
            <person name="Svetoch E."/>
            <person name="Bogun A."/>
        </authorList>
    </citation>
    <scope>NUCLEOTIDE SEQUENCE [LARGE SCALE GENOMIC DNA]</scope>
    <source>
        <strain evidence="1 2">SCPM-O-B-8406</strain>
    </source>
</reference>
<name>A0AAE5WIB6_AVIPA</name>